<proteinExistence type="predicted"/>
<organism evidence="1 2">
    <name type="scientific">Actinocatenispora comari</name>
    <dbReference type="NCBI Taxonomy" id="2807577"/>
    <lineage>
        <taxon>Bacteria</taxon>
        <taxon>Bacillati</taxon>
        <taxon>Actinomycetota</taxon>
        <taxon>Actinomycetes</taxon>
        <taxon>Micromonosporales</taxon>
        <taxon>Micromonosporaceae</taxon>
        <taxon>Actinocatenispora</taxon>
    </lineage>
</organism>
<dbReference type="EMBL" id="BOPO01000110">
    <property type="protein sequence ID" value="GIL29935.1"/>
    <property type="molecule type" value="Genomic_DNA"/>
</dbReference>
<gene>
    <name evidence="1" type="ORF">NUM_51890</name>
</gene>
<dbReference type="RefSeq" id="WP_207127587.1">
    <property type="nucleotide sequence ID" value="NZ_BOPO01000110.1"/>
</dbReference>
<evidence type="ECO:0000313" key="2">
    <source>
        <dbReference type="Proteomes" id="UP000614996"/>
    </source>
</evidence>
<protein>
    <submittedName>
        <fullName evidence="1">Uncharacterized protein</fullName>
    </submittedName>
</protein>
<dbReference type="AlphaFoldDB" id="A0A8J4EN56"/>
<name>A0A8J4EN56_9ACTN</name>
<accession>A0A8J4EN56</accession>
<dbReference type="Proteomes" id="UP000614996">
    <property type="component" value="Unassembled WGS sequence"/>
</dbReference>
<comment type="caution">
    <text evidence="1">The sequence shown here is derived from an EMBL/GenBank/DDBJ whole genome shotgun (WGS) entry which is preliminary data.</text>
</comment>
<sequence length="112" mass="11957">MSDEAVEALLWPPELGGRAGGPYLQLGTDGALILTVASAALLMGVDPDEMARVHEAHVEDTCLVEDVRFPPGWMAQGKATIARVSEQYGAETLIEVLLILLAEREQSARAEG</sequence>
<evidence type="ECO:0000313" key="1">
    <source>
        <dbReference type="EMBL" id="GIL29935.1"/>
    </source>
</evidence>
<reference evidence="2" key="1">
    <citation type="journal article" date="2021" name="Int. J. Syst. Evol. Microbiol.">
        <title>Actinocatenispora comari sp. nov., an endophytic actinomycete isolated from aerial parts of Comarum salesowianum.</title>
        <authorList>
            <person name="Oyunbileg N."/>
            <person name="Iizaka Y."/>
            <person name="Hamada M."/>
            <person name="Davaapurev B.O."/>
            <person name="Fukumoto A."/>
            <person name="Tsetseg B."/>
            <person name="Kato F."/>
            <person name="Tamura T."/>
            <person name="Batkhuu J."/>
            <person name="Anzai Y."/>
        </authorList>
    </citation>
    <scope>NUCLEOTIDE SEQUENCE [LARGE SCALE GENOMIC DNA]</scope>
    <source>
        <strain evidence="2">NUM-2625</strain>
    </source>
</reference>
<keyword evidence="2" id="KW-1185">Reference proteome</keyword>